<dbReference type="EMBL" id="FOSP01000016">
    <property type="protein sequence ID" value="SFK81809.1"/>
    <property type="molecule type" value="Genomic_DNA"/>
</dbReference>
<sequence>MQYQLHVYAKPLKNFYPALFSGVSFSLKVLKNVLDPPDTLIQYKAVCLSRLS</sequence>
<accession>A0A1I4CNI1</accession>
<dbReference type="Proteomes" id="UP000199533">
    <property type="component" value="Unassembled WGS sequence"/>
</dbReference>
<reference evidence="2" key="1">
    <citation type="submission" date="2016-10" db="EMBL/GenBank/DDBJ databases">
        <authorList>
            <person name="Varghese N."/>
            <person name="Submissions S."/>
        </authorList>
    </citation>
    <scope>NUCLEOTIDE SEQUENCE [LARGE SCALE GENOMIC DNA]</scope>
    <source>
        <strain evidence="2">Nm69</strain>
    </source>
</reference>
<protein>
    <submittedName>
        <fullName evidence="1">Uncharacterized protein</fullName>
    </submittedName>
</protein>
<organism evidence="1 2">
    <name type="scientific">Nitrosomonas aestuarii</name>
    <dbReference type="NCBI Taxonomy" id="52441"/>
    <lineage>
        <taxon>Bacteria</taxon>
        <taxon>Pseudomonadati</taxon>
        <taxon>Pseudomonadota</taxon>
        <taxon>Betaproteobacteria</taxon>
        <taxon>Nitrosomonadales</taxon>
        <taxon>Nitrosomonadaceae</taxon>
        <taxon>Nitrosomonas</taxon>
    </lineage>
</organism>
<proteinExistence type="predicted"/>
<keyword evidence="2" id="KW-1185">Reference proteome</keyword>
<evidence type="ECO:0000313" key="1">
    <source>
        <dbReference type="EMBL" id="SFK81809.1"/>
    </source>
</evidence>
<name>A0A1I4CNI1_9PROT</name>
<evidence type="ECO:0000313" key="2">
    <source>
        <dbReference type="Proteomes" id="UP000199533"/>
    </source>
</evidence>
<dbReference type="STRING" id="52441.SAMN05216302_101651"/>
<dbReference type="AlphaFoldDB" id="A0A1I4CNI1"/>
<gene>
    <name evidence="1" type="ORF">SAMN05216302_101651</name>
</gene>